<protein>
    <submittedName>
        <fullName evidence="1">Uncharacterized protein</fullName>
    </submittedName>
</protein>
<evidence type="ECO:0000313" key="1">
    <source>
        <dbReference type="EMBL" id="SVE64689.1"/>
    </source>
</evidence>
<dbReference type="EMBL" id="UINC01231937">
    <property type="protein sequence ID" value="SVE64689.1"/>
    <property type="molecule type" value="Genomic_DNA"/>
</dbReference>
<sequence>VFYYGIGSYPLPPIGLHLDNLAMLSRKPLARPCFEIAAEEYSEHVGSYLQDIGRYGEIARLYRFIKRRAPFFI</sequence>
<organism evidence="1">
    <name type="scientific">marine metagenome</name>
    <dbReference type="NCBI Taxonomy" id="408172"/>
    <lineage>
        <taxon>unclassified sequences</taxon>
        <taxon>metagenomes</taxon>
        <taxon>ecological metagenomes</taxon>
    </lineage>
</organism>
<gene>
    <name evidence="1" type="ORF">METZ01_LOCUS517543</name>
</gene>
<accession>A0A383F6U3</accession>
<dbReference type="AlphaFoldDB" id="A0A383F6U3"/>
<reference evidence="1" key="1">
    <citation type="submission" date="2018-05" db="EMBL/GenBank/DDBJ databases">
        <authorList>
            <person name="Lanie J.A."/>
            <person name="Ng W.-L."/>
            <person name="Kazmierczak K.M."/>
            <person name="Andrzejewski T.M."/>
            <person name="Davidsen T.M."/>
            <person name="Wayne K.J."/>
            <person name="Tettelin H."/>
            <person name="Glass J.I."/>
            <person name="Rusch D."/>
            <person name="Podicherti R."/>
            <person name="Tsui H.-C.T."/>
            <person name="Winkler M.E."/>
        </authorList>
    </citation>
    <scope>NUCLEOTIDE SEQUENCE</scope>
</reference>
<name>A0A383F6U3_9ZZZZ</name>
<proteinExistence type="predicted"/>
<feature type="non-terminal residue" evidence="1">
    <location>
        <position position="1"/>
    </location>
</feature>